<reference evidence="13 14" key="1">
    <citation type="submission" date="2023-01" db="EMBL/GenBank/DDBJ databases">
        <title>Psychroserpens ponticola sp. nov., isolated from seawater.</title>
        <authorList>
            <person name="Kristyanto S."/>
            <person name="Jung J."/>
            <person name="Kim J.M."/>
            <person name="Jeon C.O."/>
        </authorList>
    </citation>
    <scope>NUCLEOTIDE SEQUENCE [LARGE SCALE GENOMIC DNA]</scope>
    <source>
        <strain evidence="13 14">MSW6</strain>
    </source>
</reference>
<feature type="domain" description="GEVED" evidence="12">
    <location>
        <begin position="425"/>
        <end position="508"/>
    </location>
</feature>
<keyword evidence="14" id="KW-1185">Reference proteome</keyword>
<evidence type="ECO:0000256" key="8">
    <source>
        <dbReference type="ARBA" id="ARBA00023157"/>
    </source>
</evidence>
<keyword evidence="6" id="KW-0862">Zinc</keyword>
<feature type="domain" description="Secretion system C-terminal sorting" evidence="11">
    <location>
        <begin position="978"/>
        <end position="1050"/>
    </location>
</feature>
<evidence type="ECO:0000259" key="11">
    <source>
        <dbReference type="Pfam" id="PF18962"/>
    </source>
</evidence>
<evidence type="ECO:0000313" key="13">
    <source>
        <dbReference type="EMBL" id="WCO03220.1"/>
    </source>
</evidence>
<name>A0ABY7S1E8_9FLAO</name>
<dbReference type="Gene3D" id="3.40.390.10">
    <property type="entry name" value="Collagenase (Catalytic Domain)"/>
    <property type="match status" value="1"/>
</dbReference>
<gene>
    <name evidence="13" type="ORF">MUN68_006905</name>
</gene>
<comment type="similarity">
    <text evidence="1">Belongs to the peptidase M43B family.</text>
</comment>
<keyword evidence="2" id="KW-0645">Protease</keyword>
<evidence type="ECO:0000256" key="6">
    <source>
        <dbReference type="ARBA" id="ARBA00022833"/>
    </source>
</evidence>
<evidence type="ECO:0000256" key="3">
    <source>
        <dbReference type="ARBA" id="ARBA00022723"/>
    </source>
</evidence>
<evidence type="ECO:0000256" key="4">
    <source>
        <dbReference type="ARBA" id="ARBA00022729"/>
    </source>
</evidence>
<evidence type="ECO:0000256" key="5">
    <source>
        <dbReference type="ARBA" id="ARBA00022801"/>
    </source>
</evidence>
<dbReference type="GO" id="GO:0008237">
    <property type="term" value="F:metallopeptidase activity"/>
    <property type="evidence" value="ECO:0007669"/>
    <property type="project" value="UniProtKB-KW"/>
</dbReference>
<evidence type="ECO:0000313" key="14">
    <source>
        <dbReference type="Proteomes" id="UP001202717"/>
    </source>
</evidence>
<organism evidence="13 14">
    <name type="scientific">Psychroserpens ponticola</name>
    <dbReference type="NCBI Taxonomy" id="2932268"/>
    <lineage>
        <taxon>Bacteria</taxon>
        <taxon>Pseudomonadati</taxon>
        <taxon>Bacteroidota</taxon>
        <taxon>Flavobacteriia</taxon>
        <taxon>Flavobacteriales</taxon>
        <taxon>Flavobacteriaceae</taxon>
        <taxon>Psychroserpens</taxon>
    </lineage>
</organism>
<accession>A0ABY7S1E8</accession>
<evidence type="ECO:0000256" key="2">
    <source>
        <dbReference type="ARBA" id="ARBA00022670"/>
    </source>
</evidence>
<feature type="signal peptide" evidence="9">
    <location>
        <begin position="1"/>
        <end position="22"/>
    </location>
</feature>
<keyword evidence="3" id="KW-0479">Metal-binding</keyword>
<evidence type="ECO:0000256" key="7">
    <source>
        <dbReference type="ARBA" id="ARBA00023049"/>
    </source>
</evidence>
<dbReference type="RefSeq" id="WP_249994284.1">
    <property type="nucleotide sequence ID" value="NZ_CP116221.1"/>
</dbReference>
<dbReference type="InterPro" id="IPR026444">
    <property type="entry name" value="Secre_tail"/>
</dbReference>
<keyword evidence="5" id="KW-0378">Hydrolase</keyword>
<evidence type="ECO:0000256" key="9">
    <source>
        <dbReference type="SAM" id="SignalP"/>
    </source>
</evidence>
<dbReference type="InterPro" id="IPR045474">
    <property type="entry name" value="GEVED"/>
</dbReference>
<feature type="chain" id="PRO_5047351920" evidence="9">
    <location>
        <begin position="23"/>
        <end position="1051"/>
    </location>
</feature>
<dbReference type="Pfam" id="PF18962">
    <property type="entry name" value="Por_Secre_tail"/>
    <property type="match status" value="1"/>
</dbReference>
<proteinExistence type="inferred from homology"/>
<evidence type="ECO:0000259" key="12">
    <source>
        <dbReference type="Pfam" id="PF20009"/>
    </source>
</evidence>
<keyword evidence="8" id="KW-1015">Disulfide bond</keyword>
<dbReference type="Pfam" id="PF20009">
    <property type="entry name" value="GEVED"/>
    <property type="match status" value="1"/>
</dbReference>
<dbReference type="SUPFAM" id="SSF55486">
    <property type="entry name" value="Metalloproteases ('zincins'), catalytic domain"/>
    <property type="match status" value="1"/>
</dbReference>
<dbReference type="Proteomes" id="UP001202717">
    <property type="component" value="Chromosome"/>
</dbReference>
<dbReference type="InterPro" id="IPR024079">
    <property type="entry name" value="MetalloPept_cat_dom_sf"/>
</dbReference>
<dbReference type="NCBIfam" id="TIGR04183">
    <property type="entry name" value="Por_Secre_tail"/>
    <property type="match status" value="1"/>
</dbReference>
<dbReference type="EMBL" id="CP116221">
    <property type="protein sequence ID" value="WCO03220.1"/>
    <property type="molecule type" value="Genomic_DNA"/>
</dbReference>
<keyword evidence="7 13" id="KW-0482">Metalloprotease</keyword>
<evidence type="ECO:0000256" key="1">
    <source>
        <dbReference type="ARBA" id="ARBA00008721"/>
    </source>
</evidence>
<sequence length="1051" mass="113533">MNLKTSLIVLICLFSISTTILAQECGFDKQRDLLRQNPEFVQQELQFEQKIQNRILPENMQSRRATGVLTIPIVVHVLHLGEAVGSGTNISDAQIQSSIDNLNDFYRGQTAASPLDFEMEFALAQRDPDCNATTGINRIDASAVPNYATDGVSFQGSGADQNTLKDLSRWPETDYFNVWIVTEIDGNNGGGGFQGYANFYNGNFREGSVMMYSVFGYDPTNANPSWPLNFARDNSTVSHEVGHYFHLYHTFQGDDADNNGISDQCPDDSDVGTNGDGCADTVRHQRETSTCPATNACDSGNPWADDNTINNIMSYYSCTDLMTNDQKTRVRAAMEGTSLVNSKGDEPVDPTYAAPVAVCSNNLTSTNSAGILGVELNGVSFTSFSSASDGGNIDDSGNCSNYFEIDASTSNTINVTMFPSNFQQLAIWIDWNDDGDFNDDAEKQHYSEDILEDSVVPVTLTYPSSIPYDDYVRIRLLTELDNRYGASSIDDLPCDMSLQYGQSEDYAIYVMPDLAGPTTYTYNNGWSPSDPNGVATAGEDIIIASGNASINSNTTCNSLTVNAGAGLTVDSGATLTASNGLTLESSSTSYSSLILDGSVAGTINYERHVNINGSGETGNNDLISAPLTGQEFDDFVTANPNILNNGTLYLFGPFDKTIGDYTTYNGSATTTLDAGIGYRAASSDNDTFTFTGAANSGTVTQDITYSGPTDEQWNLVGNPYPSYLNVQAFLNHEVSSGVNNLDLMNTGTAAIYGYDGNAADGWVIYNLANTNASTVIAPGQGFFVSADPTNAPLYDLEFTPTMRSTGTSDDFILGRSANSTNSVLSKLFLSNSTKTSNTSIYFIEGTTRGLDNGYDASSYQRMSGELSIFTHLLEDNNGLDIAIQSLPYNDFNDVVIPLGINAGAGNQMTIGLETSSSLPSNINVYLEDTQKNTFTLLNTSDYVFTPTTDLAGVGRFFLRYSSNTIALNSNDDLNELIIYPNESHNDIIIKGMLTATTNADLYDIQGRLVLSNTLDQSNLTNTIDVSSISSGVYIIRVSNKNSTKTQKLIIK</sequence>
<dbReference type="PANTHER" id="PTHR47466:SF1">
    <property type="entry name" value="METALLOPROTEASE MEP1 (AFU_ORTHOLOGUE AFUA_1G07730)-RELATED"/>
    <property type="match status" value="1"/>
</dbReference>
<keyword evidence="4 9" id="KW-0732">Signal</keyword>
<feature type="domain" description="Peptidase M43 pregnancy-associated plasma-A" evidence="10">
    <location>
        <begin position="169"/>
        <end position="334"/>
    </location>
</feature>
<dbReference type="PANTHER" id="PTHR47466">
    <property type="match status" value="1"/>
</dbReference>
<protein>
    <submittedName>
        <fullName evidence="13">Zinc-dependent metalloprotease</fullName>
    </submittedName>
</protein>
<evidence type="ECO:0000259" key="10">
    <source>
        <dbReference type="Pfam" id="PF05572"/>
    </source>
</evidence>
<dbReference type="InterPro" id="IPR008754">
    <property type="entry name" value="Peptidase_M43"/>
</dbReference>
<dbReference type="Pfam" id="PF05572">
    <property type="entry name" value="Peptidase_M43"/>
    <property type="match status" value="1"/>
</dbReference>